<dbReference type="SUPFAM" id="SSF49899">
    <property type="entry name" value="Concanavalin A-like lectins/glucanases"/>
    <property type="match status" value="1"/>
</dbReference>
<proteinExistence type="predicted"/>
<organism evidence="3 4">
    <name type="scientific">Reichenbachiella agarivorans</name>
    <dbReference type="NCBI Taxonomy" id="2979464"/>
    <lineage>
        <taxon>Bacteria</taxon>
        <taxon>Pseudomonadati</taxon>
        <taxon>Bacteroidota</taxon>
        <taxon>Cytophagia</taxon>
        <taxon>Cytophagales</taxon>
        <taxon>Reichenbachiellaceae</taxon>
        <taxon>Reichenbachiella</taxon>
    </lineage>
</organism>
<dbReference type="RefSeq" id="WP_262310524.1">
    <property type="nucleotide sequence ID" value="NZ_CP106679.1"/>
</dbReference>
<dbReference type="GO" id="GO:0016829">
    <property type="term" value="F:lyase activity"/>
    <property type="evidence" value="ECO:0007669"/>
    <property type="project" value="UniProtKB-KW"/>
</dbReference>
<dbReference type="InterPro" id="IPR013320">
    <property type="entry name" value="ConA-like_dom_sf"/>
</dbReference>
<evidence type="ECO:0000259" key="2">
    <source>
        <dbReference type="Pfam" id="PF16410"/>
    </source>
</evidence>
<dbReference type="Gene3D" id="2.60.120.200">
    <property type="match status" value="1"/>
</dbReference>
<dbReference type="Proteomes" id="UP001065174">
    <property type="component" value="Chromosome"/>
</dbReference>
<dbReference type="Pfam" id="PF08787">
    <property type="entry name" value="Alginate_lyase2"/>
    <property type="match status" value="1"/>
</dbReference>
<reference evidence="3" key="1">
    <citation type="submission" date="2022-09" db="EMBL/GenBank/DDBJ databases">
        <title>Comparative genomics and taxonomic characterization of three novel marine species of genus Reichenbachiella exhibiting antioxidant and polysaccharide degradation activities.</title>
        <authorList>
            <person name="Muhammad N."/>
            <person name="Lee Y.-J."/>
            <person name="Ko J."/>
            <person name="Kim S.-G."/>
        </authorList>
    </citation>
    <scope>NUCLEOTIDE SEQUENCE</scope>
    <source>
        <strain evidence="3">BKB1-1</strain>
    </source>
</reference>
<accession>A0ABY6CRF3</accession>
<sequence length="485" mass="53859">MKQYLLLLSGITLLSIITLVSCKEDEGEKILSDAKQIESFEFNELDPIITGVISENNIELTVPYGTDLTQLVSSITISDLATISPASGVAQDFSAPVNYTVTAEDGSTQEYVVTVITAENPFDESKEILSFVFADLNPEVEAHIDEKYKEAEAWLPFQSDRTNLKPTIVVSEKATISPASGESQDFSSPVTYTVTAEDGTTQEYIVSVFEDEDETGFPHAVLNMRGKWKITLPLNKSDEYVTDSHAGDAKEIKPEELITYEELTYGFFKTVQHPDTDEYGVAFSANCGGERTSTGTLYSRSELREYNRNGARDWSNEGNTLHKMVLRQAVTQAPTNKPEVAAGQIHNGDDQILIRFTGNGRGRYDAYTDGDGDICTGTITEAGDPNNKTGDLRCYYENSKRYVVLDNDYTLGEIFTVEIIAQNNQVIVNYNGENKLTWDVTLKNCYFKAGCYSQSSSKNQCNGKSYPDDDVDDLAEVVIYDMELY</sequence>
<dbReference type="InterPro" id="IPR014895">
    <property type="entry name" value="Alginate_lyase_2"/>
</dbReference>
<dbReference type="InterPro" id="IPR032186">
    <property type="entry name" value="DUF5018"/>
</dbReference>
<feature type="domain" description="Alginate lyase 2" evidence="1">
    <location>
        <begin position="226"/>
        <end position="484"/>
    </location>
</feature>
<dbReference type="EMBL" id="CP106679">
    <property type="protein sequence ID" value="UXP33095.1"/>
    <property type="molecule type" value="Genomic_DNA"/>
</dbReference>
<dbReference type="Pfam" id="PF16410">
    <property type="entry name" value="DUF5018"/>
    <property type="match status" value="1"/>
</dbReference>
<dbReference type="PROSITE" id="PS51257">
    <property type="entry name" value="PROKAR_LIPOPROTEIN"/>
    <property type="match status" value="1"/>
</dbReference>
<dbReference type="Gene3D" id="2.60.40.2340">
    <property type="match status" value="2"/>
</dbReference>
<evidence type="ECO:0000313" key="3">
    <source>
        <dbReference type="EMBL" id="UXP33095.1"/>
    </source>
</evidence>
<evidence type="ECO:0000313" key="4">
    <source>
        <dbReference type="Proteomes" id="UP001065174"/>
    </source>
</evidence>
<evidence type="ECO:0000259" key="1">
    <source>
        <dbReference type="Pfam" id="PF08787"/>
    </source>
</evidence>
<keyword evidence="4" id="KW-1185">Reference proteome</keyword>
<protein>
    <submittedName>
        <fullName evidence="3">Polysaccharide lyase family 7 protein</fullName>
    </submittedName>
</protein>
<name>A0ABY6CRF3_9BACT</name>
<feature type="domain" description="DUF5018" evidence="2">
    <location>
        <begin position="26"/>
        <end position="117"/>
    </location>
</feature>
<keyword evidence="3" id="KW-0456">Lyase</keyword>
<gene>
    <name evidence="3" type="ORF">N6H18_03885</name>
</gene>